<organism evidence="1 2">
    <name type="scientific">Butyrivibrio hungatei</name>
    <dbReference type="NCBI Taxonomy" id="185008"/>
    <lineage>
        <taxon>Bacteria</taxon>
        <taxon>Bacillati</taxon>
        <taxon>Bacillota</taxon>
        <taxon>Clostridia</taxon>
        <taxon>Lachnospirales</taxon>
        <taxon>Lachnospiraceae</taxon>
        <taxon>Butyrivibrio</taxon>
    </lineage>
</organism>
<accession>A0A1D9P328</accession>
<name>A0A1D9P328_9FIRM</name>
<dbReference type="Proteomes" id="UP000179284">
    <property type="component" value="Chromosome I"/>
</dbReference>
<dbReference type="AlphaFoldDB" id="A0A1D9P328"/>
<dbReference type="RefSeq" id="WP_071176573.1">
    <property type="nucleotide sequence ID" value="NZ_CP017831.1"/>
</dbReference>
<dbReference type="Gene3D" id="1.25.40.520">
    <property type="match status" value="2"/>
</dbReference>
<dbReference type="InterPro" id="IPR038509">
    <property type="entry name" value="IFS_sf"/>
</dbReference>
<sequence>MKKKTYDINNFESQEWAEQRVLNAVKCGCLKLVIYGAVPDYRINNRYSYYQDLTDAEDLIRYGLYPVYLKYGLNIDELTRKAIEEMIENGSEREVSQAYDYIMSELSNREDYSNLPFSIVDKELIYKLKDRLKKDNSDMGKDWNPLVDPDAYFSEEYLNGGRHGYVHVPYDDEKDVMNRIMEAINDGHFVDLMIGEKEEYRVRSSDSQTSYTDMYDLINNGLYPLYLSGMHEIKEMTRNAIETMVDSGNPIALFQVYDYISKEVFVIENCCNYPFSILDKELISRIKRKRIDMEEILKYTAVDNKTVWERAEQREKMRVFSDTDAFFKEYMEQ</sequence>
<dbReference type="EMBL" id="CP017831">
    <property type="protein sequence ID" value="AOZ96919.1"/>
    <property type="molecule type" value="Genomic_DNA"/>
</dbReference>
<dbReference type="Pfam" id="PF16718">
    <property type="entry name" value="IFS"/>
    <property type="match status" value="2"/>
</dbReference>
<evidence type="ECO:0000313" key="2">
    <source>
        <dbReference type="Proteomes" id="UP000179284"/>
    </source>
</evidence>
<keyword evidence="2" id="KW-1185">Reference proteome</keyword>
<protein>
    <submittedName>
        <fullName evidence="1">Uncharacterized protein</fullName>
    </submittedName>
</protein>
<dbReference type="OrthoDB" id="2220416at2"/>
<dbReference type="KEGG" id="bhu:bhn_I1886"/>
<proteinExistence type="predicted"/>
<evidence type="ECO:0000313" key="1">
    <source>
        <dbReference type="EMBL" id="AOZ96919.1"/>
    </source>
</evidence>
<gene>
    <name evidence="1" type="ORF">bhn_I1886</name>
</gene>
<dbReference type="InterPro" id="IPR032002">
    <property type="entry name" value="IFS"/>
</dbReference>
<reference evidence="2" key="1">
    <citation type="submission" date="2016-10" db="EMBL/GenBank/DDBJ databases">
        <title>The complete genome sequence of the rumen bacterium Butyrivibrio hungatei MB2003.</title>
        <authorList>
            <person name="Palevich N."/>
            <person name="Kelly W.J."/>
            <person name="Leahy S.C."/>
            <person name="Altermann E."/>
            <person name="Rakonjac J."/>
            <person name="Attwood G.T."/>
        </authorList>
    </citation>
    <scope>NUCLEOTIDE SEQUENCE [LARGE SCALE GENOMIC DNA]</scope>
    <source>
        <strain evidence="2">MB2003</strain>
    </source>
</reference>